<protein>
    <submittedName>
        <fullName evidence="1">Uncharacterized protein</fullName>
    </submittedName>
</protein>
<sequence length="145" mass="15894">MSGSSLSSRLGPWWSLFSATGTKYGKNGTYKNAWCSGCVTKHIERNHSYDQAEITLGNLSEGRSDDELRRLALGPKALTEAELQASPFAAWEAQNAVEPIYGRACTMAAHATRCHNLDPERVKSIVAEVARLQDVEKRAKELKAG</sequence>
<gene>
    <name evidence="1" type="ORF">K466DRAFT_567292</name>
</gene>
<organism evidence="1 2">
    <name type="scientific">Polyporus arcularius HHB13444</name>
    <dbReference type="NCBI Taxonomy" id="1314778"/>
    <lineage>
        <taxon>Eukaryota</taxon>
        <taxon>Fungi</taxon>
        <taxon>Dikarya</taxon>
        <taxon>Basidiomycota</taxon>
        <taxon>Agaricomycotina</taxon>
        <taxon>Agaricomycetes</taxon>
        <taxon>Polyporales</taxon>
        <taxon>Polyporaceae</taxon>
        <taxon>Polyporus</taxon>
    </lineage>
</organism>
<dbReference type="InParanoid" id="A0A5C3P3S7"/>
<accession>A0A5C3P3S7</accession>
<proteinExistence type="predicted"/>
<reference evidence="1 2" key="1">
    <citation type="journal article" date="2019" name="Nat. Ecol. Evol.">
        <title>Megaphylogeny resolves global patterns of mushroom evolution.</title>
        <authorList>
            <person name="Varga T."/>
            <person name="Krizsan K."/>
            <person name="Foldi C."/>
            <person name="Dima B."/>
            <person name="Sanchez-Garcia M."/>
            <person name="Sanchez-Ramirez S."/>
            <person name="Szollosi G.J."/>
            <person name="Szarkandi J.G."/>
            <person name="Papp V."/>
            <person name="Albert L."/>
            <person name="Andreopoulos W."/>
            <person name="Angelini C."/>
            <person name="Antonin V."/>
            <person name="Barry K.W."/>
            <person name="Bougher N.L."/>
            <person name="Buchanan P."/>
            <person name="Buyck B."/>
            <person name="Bense V."/>
            <person name="Catcheside P."/>
            <person name="Chovatia M."/>
            <person name="Cooper J."/>
            <person name="Damon W."/>
            <person name="Desjardin D."/>
            <person name="Finy P."/>
            <person name="Geml J."/>
            <person name="Haridas S."/>
            <person name="Hughes K."/>
            <person name="Justo A."/>
            <person name="Karasinski D."/>
            <person name="Kautmanova I."/>
            <person name="Kiss B."/>
            <person name="Kocsube S."/>
            <person name="Kotiranta H."/>
            <person name="LaButti K.M."/>
            <person name="Lechner B.E."/>
            <person name="Liimatainen K."/>
            <person name="Lipzen A."/>
            <person name="Lukacs Z."/>
            <person name="Mihaltcheva S."/>
            <person name="Morgado L.N."/>
            <person name="Niskanen T."/>
            <person name="Noordeloos M.E."/>
            <person name="Ohm R.A."/>
            <person name="Ortiz-Santana B."/>
            <person name="Ovrebo C."/>
            <person name="Racz N."/>
            <person name="Riley R."/>
            <person name="Savchenko A."/>
            <person name="Shiryaev A."/>
            <person name="Soop K."/>
            <person name="Spirin V."/>
            <person name="Szebenyi C."/>
            <person name="Tomsovsky M."/>
            <person name="Tulloss R.E."/>
            <person name="Uehling J."/>
            <person name="Grigoriev I.V."/>
            <person name="Vagvolgyi C."/>
            <person name="Papp T."/>
            <person name="Martin F.M."/>
            <person name="Miettinen O."/>
            <person name="Hibbett D.S."/>
            <person name="Nagy L.G."/>
        </authorList>
    </citation>
    <scope>NUCLEOTIDE SEQUENCE [LARGE SCALE GENOMIC DNA]</scope>
    <source>
        <strain evidence="1 2">HHB13444</strain>
    </source>
</reference>
<name>A0A5C3P3S7_9APHY</name>
<dbReference type="EMBL" id="ML211325">
    <property type="protein sequence ID" value="TFK84306.1"/>
    <property type="molecule type" value="Genomic_DNA"/>
</dbReference>
<keyword evidence="2" id="KW-1185">Reference proteome</keyword>
<evidence type="ECO:0000313" key="1">
    <source>
        <dbReference type="EMBL" id="TFK84306.1"/>
    </source>
</evidence>
<feature type="non-terminal residue" evidence="1">
    <location>
        <position position="145"/>
    </location>
</feature>
<dbReference type="AlphaFoldDB" id="A0A5C3P3S7"/>
<dbReference type="Proteomes" id="UP000308197">
    <property type="component" value="Unassembled WGS sequence"/>
</dbReference>
<evidence type="ECO:0000313" key="2">
    <source>
        <dbReference type="Proteomes" id="UP000308197"/>
    </source>
</evidence>